<accession>A0A1H2UIK8</accession>
<dbReference type="STRING" id="1048340.SAMN05444487_104101"/>
<dbReference type="Pfam" id="PF13263">
    <property type="entry name" value="PHP_C"/>
    <property type="match status" value="1"/>
</dbReference>
<dbReference type="Gene3D" id="3.20.20.140">
    <property type="entry name" value="Metal-dependent hydrolases"/>
    <property type="match status" value="1"/>
</dbReference>
<dbReference type="InterPro" id="IPR010994">
    <property type="entry name" value="RuvA_2-like"/>
</dbReference>
<dbReference type="CDD" id="cd19067">
    <property type="entry name" value="PfuEndoQ-like"/>
    <property type="match status" value="1"/>
</dbReference>
<sequence length="387" mass="42240">MTLSHLFADLHIHIGWTTSGLPVKITGSRNLTFAHILKEASSRKGIEIIGIIDAHSPPVIAEIEEGIARSRYDELPGGGLRYEATTAILGSEIEITGPRGLAHVLAYMPDLAAMKEFSQYLARFMRNTQLSTQRFHGEPIQLAETVARLGGILVPAHVFTPFKSVYGSACDHLSELFNLSAVAGIELGLSADTEMADTIKELDSLTFLSNSDAHSLGKIGREYNELALKESSFAEVKMALARESGRQVVANYGLDPRLGKYHLTRCAGCDEGCSTAEVRCSVCGSTRIIKGVSDRIAEIATRPTQSPSHRPPYIHQVPLEFIPKLGPKTLDKLLSHFGTEMEIIHRAPLESIQSLVGERIAYQIGLARENRLTLQEGGGGKYGRVER</sequence>
<proteinExistence type="predicted"/>
<dbReference type="Proteomes" id="UP000198534">
    <property type="component" value="Unassembled WGS sequence"/>
</dbReference>
<dbReference type="AlphaFoldDB" id="A0A1H2UIK8"/>
<dbReference type="InterPro" id="IPR016195">
    <property type="entry name" value="Pol/histidinol_Pase-like"/>
</dbReference>
<dbReference type="EMBL" id="FNNQ01000004">
    <property type="protein sequence ID" value="SDW55354.1"/>
    <property type="molecule type" value="Genomic_DNA"/>
</dbReference>
<protein>
    <submittedName>
        <fullName evidence="1">TIGR00375 family protein</fullName>
    </submittedName>
</protein>
<dbReference type="RefSeq" id="WP_091737346.1">
    <property type="nucleotide sequence ID" value="NZ_FNNQ01000004.1"/>
</dbReference>
<reference evidence="1 2" key="1">
    <citation type="submission" date="2016-10" db="EMBL/GenBank/DDBJ databases">
        <authorList>
            <person name="de Groot N.N."/>
        </authorList>
    </citation>
    <scope>NUCLEOTIDE SEQUENCE [LARGE SCALE GENOMIC DNA]</scope>
    <source>
        <strain evidence="1 2">DSM 45610</strain>
    </source>
</reference>
<dbReference type="Gene3D" id="1.10.150.20">
    <property type="entry name" value="5' to 3' exonuclease, C-terminal subdomain"/>
    <property type="match status" value="1"/>
</dbReference>
<dbReference type="PANTHER" id="PTHR40084:SF1">
    <property type="entry name" value="PHOSPHOTRANSFERASE"/>
    <property type="match status" value="1"/>
</dbReference>
<dbReference type="OrthoDB" id="9810135at2"/>
<evidence type="ECO:0000313" key="1">
    <source>
        <dbReference type="EMBL" id="SDW55354.1"/>
    </source>
</evidence>
<name>A0A1H2UIK8_9BACL</name>
<organism evidence="1 2">
    <name type="scientific">Marininema mesophilum</name>
    <dbReference type="NCBI Taxonomy" id="1048340"/>
    <lineage>
        <taxon>Bacteria</taxon>
        <taxon>Bacillati</taxon>
        <taxon>Bacillota</taxon>
        <taxon>Bacilli</taxon>
        <taxon>Bacillales</taxon>
        <taxon>Thermoactinomycetaceae</taxon>
        <taxon>Marininema</taxon>
    </lineage>
</organism>
<keyword evidence="2" id="KW-1185">Reference proteome</keyword>
<evidence type="ECO:0000313" key="2">
    <source>
        <dbReference type="Proteomes" id="UP000198534"/>
    </source>
</evidence>
<dbReference type="PANTHER" id="PTHR40084">
    <property type="entry name" value="PHOSPHOHYDROLASE, PHP FAMILY"/>
    <property type="match status" value="1"/>
</dbReference>
<dbReference type="SUPFAM" id="SSF47781">
    <property type="entry name" value="RuvA domain 2-like"/>
    <property type="match status" value="1"/>
</dbReference>
<gene>
    <name evidence="1" type="ORF">SAMN05444487_104101</name>
</gene>
<dbReference type="SUPFAM" id="SSF89550">
    <property type="entry name" value="PHP domain-like"/>
    <property type="match status" value="1"/>
</dbReference>